<dbReference type="VEuPathDB" id="AmoebaDB:NAEGRDRAFT_61212"/>
<dbReference type="OrthoDB" id="10398112at2759"/>
<evidence type="ECO:0000256" key="1">
    <source>
        <dbReference type="SAM" id="MobiDB-lite"/>
    </source>
</evidence>
<name>D2UXR1_NAEGR</name>
<feature type="compositionally biased region" description="Basic residues" evidence="1">
    <location>
        <begin position="67"/>
        <end position="79"/>
    </location>
</feature>
<reference evidence="2 3" key="1">
    <citation type="journal article" date="2010" name="Cell">
        <title>The genome of Naegleria gruberi illuminates early eukaryotic versatility.</title>
        <authorList>
            <person name="Fritz-Laylin L.K."/>
            <person name="Prochnik S.E."/>
            <person name="Ginger M.L."/>
            <person name="Dacks J.B."/>
            <person name="Carpenter M.L."/>
            <person name="Field M.C."/>
            <person name="Kuo A."/>
            <person name="Paredez A."/>
            <person name="Chapman J."/>
            <person name="Pham J."/>
            <person name="Shu S."/>
            <person name="Neupane R."/>
            <person name="Cipriano M."/>
            <person name="Mancuso J."/>
            <person name="Tu H."/>
            <person name="Salamov A."/>
            <person name="Lindquist E."/>
            <person name="Shapiro H."/>
            <person name="Lucas S."/>
            <person name="Grigoriev I.V."/>
            <person name="Cande W.Z."/>
            <person name="Fulton C."/>
            <person name="Rokhsar D.S."/>
            <person name="Dawson S.C."/>
        </authorList>
    </citation>
    <scope>NUCLEOTIDE SEQUENCE [LARGE SCALE GENOMIC DNA]</scope>
    <source>
        <strain evidence="2 3">NEG-M</strain>
    </source>
</reference>
<organism evidence="3">
    <name type="scientific">Naegleria gruberi</name>
    <name type="common">Amoeba</name>
    <dbReference type="NCBI Taxonomy" id="5762"/>
    <lineage>
        <taxon>Eukaryota</taxon>
        <taxon>Discoba</taxon>
        <taxon>Heterolobosea</taxon>
        <taxon>Tetramitia</taxon>
        <taxon>Eutetramitia</taxon>
        <taxon>Vahlkampfiidae</taxon>
        <taxon>Naegleria</taxon>
    </lineage>
</organism>
<feature type="region of interest" description="Disordered" evidence="1">
    <location>
        <begin position="60"/>
        <end position="93"/>
    </location>
</feature>
<dbReference type="GeneID" id="8863623"/>
<dbReference type="EMBL" id="GG738845">
    <property type="protein sequence ID" value="EFC50333.1"/>
    <property type="molecule type" value="Genomic_DNA"/>
</dbReference>
<sequence length="220" mass="25304">MPLIKKKTLQSAADKKDENVKHKSNSKMIPKIHDSDDEVPEMSQSTKAKLAVAELAKQELKKESAKNKKIQKIAKKSNKRKVEEVDEQSDNKKQKKLLDVSVLDFLVEEDNKKNEPIQNEKPQIQATLETAAPTKSRSKRFVELGLEARIAKEKVDPFTVKTEVDPSVLQFLHLEFYKKNHRKDTAKFLDAKRSTIVPASDFFGEQKWPIDQVFLNPYDF</sequence>
<gene>
    <name evidence="2" type="ORF">NAEGRDRAFT_61212</name>
</gene>
<dbReference type="KEGG" id="ngr:NAEGRDRAFT_61212"/>
<dbReference type="OMA" id="EAPEMIH"/>
<dbReference type="AlphaFoldDB" id="D2UXR1"/>
<feature type="region of interest" description="Disordered" evidence="1">
    <location>
        <begin position="1"/>
        <end position="45"/>
    </location>
</feature>
<keyword evidence="3" id="KW-1185">Reference proteome</keyword>
<accession>D2UXR1</accession>
<dbReference type="Proteomes" id="UP000006671">
    <property type="component" value="Unassembled WGS sequence"/>
</dbReference>
<evidence type="ECO:0000313" key="3">
    <source>
        <dbReference type="Proteomes" id="UP000006671"/>
    </source>
</evidence>
<protein>
    <submittedName>
        <fullName evidence="2">Predicted protein</fullName>
    </submittedName>
</protein>
<evidence type="ECO:0000313" key="2">
    <source>
        <dbReference type="EMBL" id="EFC50333.1"/>
    </source>
</evidence>
<dbReference type="RefSeq" id="XP_002683077.1">
    <property type="nucleotide sequence ID" value="XM_002683031.1"/>
</dbReference>
<dbReference type="InParanoid" id="D2UXR1"/>
<proteinExistence type="predicted"/>